<evidence type="ECO:0000313" key="8">
    <source>
        <dbReference type="Proteomes" id="UP000199519"/>
    </source>
</evidence>
<dbReference type="EMBL" id="QICM01000010">
    <property type="protein sequence ID" value="PXV66693.1"/>
    <property type="molecule type" value="Genomic_DNA"/>
</dbReference>
<protein>
    <submittedName>
        <fullName evidence="1 2">Galactose mutarotase</fullName>
    </submittedName>
</protein>
<evidence type="ECO:0000313" key="11">
    <source>
        <dbReference type="Proteomes" id="UP000295758"/>
    </source>
</evidence>
<gene>
    <name evidence="5" type="ORF">BY453_10749</name>
    <name evidence="6" type="ORF">C7954_10514</name>
    <name evidence="1" type="ORF">C8C78_11028</name>
    <name evidence="2" type="ORF">SAMN04488597_10476</name>
    <name evidence="3" type="ORF">SAMN04488598_11923</name>
    <name evidence="4" type="ORF">SAMN04515652_11821</name>
</gene>
<evidence type="ECO:0000313" key="6">
    <source>
        <dbReference type="EMBL" id="TDX46499.1"/>
    </source>
</evidence>
<dbReference type="GeneID" id="57011988"/>
<reference evidence="7 8" key="1">
    <citation type="submission" date="2016-10" db="EMBL/GenBank/DDBJ databases">
        <authorList>
            <person name="Varghese N."/>
            <person name="Submissions S."/>
        </authorList>
    </citation>
    <scope>NUCLEOTIDE SEQUENCE [LARGE SCALE GENOMIC DNA]</scope>
    <source>
        <strain evidence="2 12">WG10</strain>
        <strain evidence="3 8">WG2</strain>
        <strain evidence="4 7">WG5</strain>
    </source>
</reference>
<dbReference type="CDD" id="cd09024">
    <property type="entry name" value="Aldose_epim_lacX"/>
    <property type="match status" value="1"/>
</dbReference>
<reference evidence="6 10" key="3">
    <citation type="submission" date="2019-03" db="EMBL/GenBank/DDBJ databases">
        <title>Subsurface microbial communities from deep shales in Ohio and West Virginia, USA.</title>
        <authorList>
            <person name="Wrighton K."/>
        </authorList>
    </citation>
    <scope>NUCLEOTIDE SEQUENCE [LARGE SCALE GENOMIC DNA]</scope>
    <source>
        <strain evidence="6 10">DSMZ 11287</strain>
        <strain evidence="1 9">MSL28</strain>
    </source>
</reference>
<dbReference type="Proteomes" id="UP000199519">
    <property type="component" value="Unassembled WGS sequence"/>
</dbReference>
<keyword evidence="8" id="KW-1185">Reference proteome</keyword>
<evidence type="ECO:0000313" key="4">
    <source>
        <dbReference type="EMBL" id="SET02861.1"/>
    </source>
</evidence>
<dbReference type="EMBL" id="FOHG01000018">
    <property type="protein sequence ID" value="SET02861.1"/>
    <property type="molecule type" value="Genomic_DNA"/>
</dbReference>
<name>A0A1G6KDI9_9FIRM</name>
<evidence type="ECO:0000313" key="10">
    <source>
        <dbReference type="Proteomes" id="UP000295472"/>
    </source>
</evidence>
<dbReference type="GO" id="GO:0016853">
    <property type="term" value="F:isomerase activity"/>
    <property type="evidence" value="ECO:0007669"/>
    <property type="project" value="InterPro"/>
</dbReference>
<dbReference type="GO" id="GO:0030246">
    <property type="term" value="F:carbohydrate binding"/>
    <property type="evidence" value="ECO:0007669"/>
    <property type="project" value="InterPro"/>
</dbReference>
<dbReference type="InterPro" id="IPR008183">
    <property type="entry name" value="Aldose_1/G6P_1-epimerase"/>
</dbReference>
<reference evidence="5 11" key="2">
    <citation type="submission" date="2019-03" db="EMBL/GenBank/DDBJ databases">
        <title>Deep subsurface shale carbon reservoir microbial communities from Ohio and West Virginia, USA.</title>
        <authorList>
            <person name="Wrighton K."/>
        </authorList>
    </citation>
    <scope>NUCLEOTIDE SEQUENCE [LARGE SCALE GENOMIC DNA]</scope>
    <source>
        <strain evidence="5 11">UTICA-S4D12</strain>
    </source>
</reference>
<dbReference type="InterPro" id="IPR014718">
    <property type="entry name" value="GH-type_carb-bd"/>
</dbReference>
<dbReference type="STRING" id="54121.SAMN04515653_11164"/>
<sequence>MISKLENDKILIKADSLGAELKKLVLKKNNKDYLWHGDSKYWGRSAPVLFPFVGRLKADKYVYNNQEYKMTQHGFARDKEFELIDQGENHLTFSLTEDKASLKKYPFKFRLEIKYKIKGNSLAVSYKVRNCDQKKMFFSIGAHPAFYWPLNKNENKEDYYLEFNKTETASRYLLESGLLNNQKEKLIEKSKKLELKADTFKDDALVFKDIKSEKIILKSRKSEAKVEMEFEGFPYLGIWSQSAAAPFICIEPWHGIADSVDSSGKLEEKEGIMSLEAGNNFESTYVIKID</sequence>
<organism evidence="2 12">
    <name type="scientific">Halanaerobium congolense</name>
    <dbReference type="NCBI Taxonomy" id="54121"/>
    <lineage>
        <taxon>Bacteria</taxon>
        <taxon>Bacillati</taxon>
        <taxon>Bacillota</taxon>
        <taxon>Clostridia</taxon>
        <taxon>Halanaerobiales</taxon>
        <taxon>Halanaerobiaceae</taxon>
        <taxon>Halanaerobium</taxon>
    </lineage>
</organism>
<proteinExistence type="predicted"/>
<dbReference type="InterPro" id="IPR011013">
    <property type="entry name" value="Gal_mutarotase_sf_dom"/>
</dbReference>
<evidence type="ECO:0000313" key="3">
    <source>
        <dbReference type="EMBL" id="SDF67133.1"/>
    </source>
</evidence>
<accession>A0A1G6KDI9</accession>
<dbReference type="EMBL" id="FNBJ01000019">
    <property type="protein sequence ID" value="SDF67133.1"/>
    <property type="molecule type" value="Genomic_DNA"/>
</dbReference>
<dbReference type="GO" id="GO:0005975">
    <property type="term" value="P:carbohydrate metabolic process"/>
    <property type="evidence" value="ECO:0007669"/>
    <property type="project" value="InterPro"/>
</dbReference>
<evidence type="ECO:0000313" key="2">
    <source>
        <dbReference type="EMBL" id="SDC28938.1"/>
    </source>
</evidence>
<evidence type="ECO:0000313" key="7">
    <source>
        <dbReference type="Proteomes" id="UP000198612"/>
    </source>
</evidence>
<evidence type="ECO:0000313" key="12">
    <source>
        <dbReference type="Proteomes" id="UP000324896"/>
    </source>
</evidence>
<dbReference type="EMBL" id="FMYT01000004">
    <property type="protein sequence ID" value="SDC28938.1"/>
    <property type="molecule type" value="Genomic_DNA"/>
</dbReference>
<dbReference type="Proteomes" id="UP000295758">
    <property type="component" value="Unassembled WGS sequence"/>
</dbReference>
<dbReference type="RefSeq" id="WP_073158169.1">
    <property type="nucleotide sequence ID" value="NZ_FMYT01000004.1"/>
</dbReference>
<dbReference type="OrthoDB" id="9795355at2"/>
<dbReference type="InterPro" id="IPR037481">
    <property type="entry name" value="LacX"/>
</dbReference>
<dbReference type="EMBL" id="SOEF01000005">
    <property type="protein sequence ID" value="TDX46499.1"/>
    <property type="molecule type" value="Genomic_DNA"/>
</dbReference>
<dbReference type="SUPFAM" id="SSF74650">
    <property type="entry name" value="Galactose mutarotase-like"/>
    <property type="match status" value="1"/>
</dbReference>
<dbReference type="Proteomes" id="UP000324896">
    <property type="component" value="Unassembled WGS sequence"/>
</dbReference>
<dbReference type="AlphaFoldDB" id="A0A1G6KDI9"/>
<dbReference type="Proteomes" id="UP000295472">
    <property type="component" value="Unassembled WGS sequence"/>
</dbReference>
<evidence type="ECO:0000313" key="1">
    <source>
        <dbReference type="EMBL" id="PXV66693.1"/>
    </source>
</evidence>
<dbReference type="PANTHER" id="PTHR11122:SF13">
    <property type="entry name" value="GLUCOSE-6-PHOSPHATE 1-EPIMERASE"/>
    <property type="match status" value="1"/>
</dbReference>
<dbReference type="PANTHER" id="PTHR11122">
    <property type="entry name" value="APOSPORY-ASSOCIATED PROTEIN C-RELATED"/>
    <property type="match status" value="1"/>
</dbReference>
<evidence type="ECO:0000313" key="9">
    <source>
        <dbReference type="Proteomes" id="UP000247389"/>
    </source>
</evidence>
<evidence type="ECO:0000313" key="5">
    <source>
        <dbReference type="EMBL" id="TDS32375.1"/>
    </source>
</evidence>
<dbReference type="Pfam" id="PF01263">
    <property type="entry name" value="Aldose_epim"/>
    <property type="match status" value="1"/>
</dbReference>
<dbReference type="Gene3D" id="2.70.98.10">
    <property type="match status" value="1"/>
</dbReference>
<dbReference type="EMBL" id="SOAA01000007">
    <property type="protein sequence ID" value="TDS32375.1"/>
    <property type="molecule type" value="Genomic_DNA"/>
</dbReference>
<dbReference type="Proteomes" id="UP000247389">
    <property type="component" value="Unassembled WGS sequence"/>
</dbReference>
<dbReference type="Proteomes" id="UP000198612">
    <property type="component" value="Unassembled WGS sequence"/>
</dbReference>